<dbReference type="Proteomes" id="UP000294739">
    <property type="component" value="Unassembled WGS sequence"/>
</dbReference>
<dbReference type="Pfam" id="PF04030">
    <property type="entry name" value="ALO"/>
    <property type="match status" value="1"/>
</dbReference>
<dbReference type="PANTHER" id="PTHR43762">
    <property type="entry name" value="L-GULONOLACTONE OXIDASE"/>
    <property type="match status" value="1"/>
</dbReference>
<dbReference type="Gene3D" id="3.30.70.2520">
    <property type="match status" value="1"/>
</dbReference>
<dbReference type="Gene3D" id="3.30.70.2530">
    <property type="match status" value="1"/>
</dbReference>
<dbReference type="Gene3D" id="3.30.43.10">
    <property type="entry name" value="Uridine Diphospho-n-acetylenolpyruvylglucosamine Reductase, domain 2"/>
    <property type="match status" value="1"/>
</dbReference>
<dbReference type="GO" id="GO:0071949">
    <property type="term" value="F:FAD binding"/>
    <property type="evidence" value="ECO:0007669"/>
    <property type="project" value="InterPro"/>
</dbReference>
<sequence>MSAPGTNWAGNVAYGARRVHTPLSVSQVRELVAGSPRIRALGSRHSFNEVADTEGDLLSLAGLPPEVVVDAEAGTVTVAAGLRYGDLCLPLHEQGWALHNLGSLPHISVAGACATATHGSGDGNANLAAAVAALQLVTADGDLVTLRRGDDDFAGAVVGLGAVGVVVSLTLDIVPAFDIRQEVYEGLARETVEKRFDEIFATAYSVSVFTDWAAPTMLAWVKRRVDEPDDWAPDQGWMGARPADGPRHPVPGMPATYCTPQLGVPGPSYDRLPHFRLDFTPSSGEELQSEYLVPRVHGVDALRALDRIRGRIAPVLQISEIRTVAADDLWLSAAYGGDVVGFHFTWVRDAAAVLPVLPLIEQQLAPFDARPHWGKLFTVDPERLPELYPRLADFRELRRRYDPKNTFGNAFTDRYLG</sequence>
<accession>A0A4R5DHC5</accession>
<dbReference type="InterPro" id="IPR016171">
    <property type="entry name" value="Vanillyl_alc_oxidase_C-sub2"/>
</dbReference>
<dbReference type="SUPFAM" id="SSF56176">
    <property type="entry name" value="FAD-binding/transporter-associated domain-like"/>
    <property type="match status" value="1"/>
</dbReference>
<organism evidence="3 4">
    <name type="scientific">Jiangella asiatica</name>
    <dbReference type="NCBI Taxonomy" id="2530372"/>
    <lineage>
        <taxon>Bacteria</taxon>
        <taxon>Bacillati</taxon>
        <taxon>Actinomycetota</taxon>
        <taxon>Actinomycetes</taxon>
        <taxon>Jiangellales</taxon>
        <taxon>Jiangellaceae</taxon>
        <taxon>Jiangella</taxon>
    </lineage>
</organism>
<dbReference type="GO" id="GO:0003885">
    <property type="term" value="F:D-arabinono-1,4-lactone oxidase activity"/>
    <property type="evidence" value="ECO:0007669"/>
    <property type="project" value="InterPro"/>
</dbReference>
<evidence type="ECO:0000313" key="4">
    <source>
        <dbReference type="Proteomes" id="UP000294739"/>
    </source>
</evidence>
<dbReference type="Gene3D" id="3.30.465.10">
    <property type="match status" value="1"/>
</dbReference>
<dbReference type="OrthoDB" id="9800184at2"/>
<proteinExistence type="predicted"/>
<dbReference type="Gene3D" id="1.10.45.10">
    <property type="entry name" value="Vanillyl-alcohol Oxidase, Chain A, domain 4"/>
    <property type="match status" value="1"/>
</dbReference>
<evidence type="ECO:0000259" key="2">
    <source>
        <dbReference type="PROSITE" id="PS51387"/>
    </source>
</evidence>
<dbReference type="AlphaFoldDB" id="A0A4R5DHC5"/>
<dbReference type="PIRSF" id="PIRSF000136">
    <property type="entry name" value="LGO_GLO"/>
    <property type="match status" value="1"/>
</dbReference>
<gene>
    <name evidence="3" type="ORF">E1269_12635</name>
</gene>
<keyword evidence="1" id="KW-0560">Oxidoreductase</keyword>
<evidence type="ECO:0000313" key="3">
    <source>
        <dbReference type="EMBL" id="TDE10155.1"/>
    </source>
</evidence>
<dbReference type="PROSITE" id="PS51387">
    <property type="entry name" value="FAD_PCMH"/>
    <property type="match status" value="1"/>
</dbReference>
<dbReference type="InterPro" id="IPR007173">
    <property type="entry name" value="ALO_C"/>
</dbReference>
<feature type="domain" description="FAD-binding PCMH-type" evidence="2">
    <location>
        <begin position="12"/>
        <end position="176"/>
    </location>
</feature>
<dbReference type="RefSeq" id="WP_131894951.1">
    <property type="nucleotide sequence ID" value="NZ_SMKZ01000015.1"/>
</dbReference>
<dbReference type="InParanoid" id="A0A4R5DHC5"/>
<dbReference type="InterPro" id="IPR006094">
    <property type="entry name" value="Oxid_FAD_bind_N"/>
</dbReference>
<name>A0A4R5DHC5_9ACTN</name>
<comment type="caution">
    <text evidence="3">The sequence shown here is derived from an EMBL/GenBank/DDBJ whole genome shotgun (WGS) entry which is preliminary data.</text>
</comment>
<reference evidence="3 4" key="1">
    <citation type="submission" date="2019-03" db="EMBL/GenBank/DDBJ databases">
        <title>Draft genome sequences of novel Actinobacteria.</title>
        <authorList>
            <person name="Sahin N."/>
            <person name="Ay H."/>
            <person name="Saygin H."/>
        </authorList>
    </citation>
    <scope>NUCLEOTIDE SEQUENCE [LARGE SCALE GENOMIC DNA]</scope>
    <source>
        <strain evidence="3 4">5K138</strain>
    </source>
</reference>
<dbReference type="InterPro" id="IPR016169">
    <property type="entry name" value="FAD-bd_PCMH_sub2"/>
</dbReference>
<dbReference type="Pfam" id="PF01565">
    <property type="entry name" value="FAD_binding_4"/>
    <property type="match status" value="1"/>
</dbReference>
<evidence type="ECO:0000256" key="1">
    <source>
        <dbReference type="ARBA" id="ARBA00023002"/>
    </source>
</evidence>
<dbReference type="GO" id="GO:0080049">
    <property type="term" value="F:L-gulono-1,4-lactone dehydrogenase activity"/>
    <property type="evidence" value="ECO:0007669"/>
    <property type="project" value="TreeGrafter"/>
</dbReference>
<dbReference type="InterPro" id="IPR016166">
    <property type="entry name" value="FAD-bd_PCMH"/>
</dbReference>
<dbReference type="InterPro" id="IPR010031">
    <property type="entry name" value="FAD_lactone_oxidase-like"/>
</dbReference>
<dbReference type="InterPro" id="IPR036318">
    <property type="entry name" value="FAD-bd_PCMH-like_sf"/>
</dbReference>
<dbReference type="InterPro" id="IPR016167">
    <property type="entry name" value="FAD-bd_PCMH_sub1"/>
</dbReference>
<protein>
    <submittedName>
        <fullName evidence="3">FAD-binding protein</fullName>
    </submittedName>
</protein>
<keyword evidence="4" id="KW-1185">Reference proteome</keyword>
<dbReference type="EMBL" id="SMKZ01000015">
    <property type="protein sequence ID" value="TDE10155.1"/>
    <property type="molecule type" value="Genomic_DNA"/>
</dbReference>
<dbReference type="PANTHER" id="PTHR43762:SF1">
    <property type="entry name" value="D-ARABINONO-1,4-LACTONE OXIDASE"/>
    <property type="match status" value="1"/>
</dbReference>
<dbReference type="GO" id="GO:0016020">
    <property type="term" value="C:membrane"/>
    <property type="evidence" value="ECO:0007669"/>
    <property type="project" value="InterPro"/>
</dbReference>